<dbReference type="SUPFAM" id="SSF52540">
    <property type="entry name" value="P-loop containing nucleoside triphosphate hydrolases"/>
    <property type="match status" value="2"/>
</dbReference>
<keyword evidence="1" id="KW-0378">Hydrolase</keyword>
<keyword evidence="2 5" id="KW-0067">ATP-binding</keyword>
<dbReference type="SMART" id="SM00487">
    <property type="entry name" value="DEXDc"/>
    <property type="match status" value="1"/>
</dbReference>
<dbReference type="RefSeq" id="WP_064339933.1">
    <property type="nucleotide sequence ID" value="NZ_CP065745.1"/>
</dbReference>
<dbReference type="Gene3D" id="3.40.50.10810">
    <property type="entry name" value="Tandem AAA-ATPase domain"/>
    <property type="match status" value="1"/>
</dbReference>
<dbReference type="Gene3D" id="3.40.50.300">
    <property type="entry name" value="P-loop containing nucleotide triphosphate hydrolases"/>
    <property type="match status" value="1"/>
</dbReference>
<evidence type="ECO:0000259" key="3">
    <source>
        <dbReference type="PROSITE" id="PS51192"/>
    </source>
</evidence>
<keyword evidence="2 5" id="KW-0347">Helicase</keyword>
<dbReference type="PANTHER" id="PTHR45629">
    <property type="entry name" value="SNF2/RAD54 FAMILY MEMBER"/>
    <property type="match status" value="1"/>
</dbReference>
<dbReference type="PROSITE" id="PS51192">
    <property type="entry name" value="HELICASE_ATP_BIND_1"/>
    <property type="match status" value="1"/>
</dbReference>
<reference evidence="5 6" key="1">
    <citation type="submission" date="2020-12" db="EMBL/GenBank/DDBJ databases">
        <title>FDA dAtabase for Regulatory Grade micrObial Sequences (FDA-ARGOS): Supporting development and validation of Infectious Disease Dx tests.</title>
        <authorList>
            <person name="Sproer C."/>
            <person name="Gronow S."/>
            <person name="Severitt S."/>
            <person name="Schroder I."/>
            <person name="Tallon L."/>
            <person name="Sadzewicz L."/>
            <person name="Zhao X."/>
            <person name="Boylan J."/>
            <person name="Ott S."/>
            <person name="Bowen H."/>
            <person name="Vavikolanu K."/>
            <person name="Mehta A."/>
            <person name="Aluvathingal J."/>
            <person name="Nadendla S."/>
            <person name="Lowell S."/>
            <person name="Myers T."/>
            <person name="Yan Y."/>
            <person name="Sichtig H."/>
        </authorList>
    </citation>
    <scope>NUCLEOTIDE SEQUENCE [LARGE SCALE GENOMIC DNA]</scope>
    <source>
        <strain evidence="5 6">FDAARGOS_933</strain>
    </source>
</reference>
<sequence>MLGRWFSKFGKNKHDPVDLSPCWQADQRGLVFAESIQDEPSRWALVAYLEQLAEEDYAAELSDRWLLTWRNLYRLLADPEHESSLALLSLPHFADVRPKLECTGSLLDAHFTVAITHWCDGVTGEHVELKRQGASVTTAKGQGLLSEASWQLCEALRDLVRCQKEQPGEATNYEGWAVIRSAAKAANADMDGFLAKTVVVKPQRLALRPRKAEIDSCPVIEVSVDFPEQPAGFLSSFDATQRVQDRYRITQPDGTIAHVVIEPEIKHVLEAIKAIPGRRVAGDSALSLLRNPYALLGEKTSVVLDPDQHEQSLVDAGIYFHHFRLEPQFEVESGKITIVLLHLSPISRKPLPDVTLCFNSPGAFAPFVQELRLKMAAGMSAGFWQGFELELGDFDEQQLFDIEKLLDRWQREVAGELFDSLFELSRYGDRIIGLGEVVPVSSPFLARTTGQDWLSSASESHEIEESLGDAIAQINFDDSALLDELSKRIDAALANDIGHLCLPGSEQPVPLRLAEQLQKEWQKRLQSEDTTVQESMRKNGIGLLMEENIDEVGYAKWRQDAIEQAHLSSPSLPERLKPEISLREHQLHGVAWLQHLFELSPEHVSGCLLADDMGLGKTIQLLTFVVDYLERQPSGDPVLIVAPVSLLDNWEAELRKFFYADDIVVMRLYGDALSEAKFRSYEIPESLRQQGVTNLLRPGWLKEARIVLTTYETMRSQEISLGRQSWAMVICDEAQKIKNPAAMVTRAIKAMKSRFRIACTGTPVENTLIDLWSLFDFVQPGLLGALNQFGREYQKPIEEGECKDLAALARLRSLIEPQTLRRTKQDVAKDLPSKIEDRTCRNLTMVSRQRSLYNQQIGEYRQRQLVQEAAGSKESFILPVLHKLKLVCAHPYCVEPDLWLREHSPKMRWLLEQLDNIRRSGDKVIIFTELRDVQREVQHAVKVRFDISPTIINGDTSTSSDSLNSRQRLIDRFQVVTGFNVIILSTVAVGFGVNVQGANHVIHFTRCWNPAKEDQATDRAYRIGQTKDVFVYYPTIRDAEIQTFEATLDDLLDQRRLLASDMLQGKKDLQLSDFDGVLNK</sequence>
<dbReference type="CDD" id="cd18793">
    <property type="entry name" value="SF2_C_SNF"/>
    <property type="match status" value="1"/>
</dbReference>
<evidence type="ECO:0000256" key="2">
    <source>
        <dbReference type="ARBA" id="ARBA00022806"/>
    </source>
</evidence>
<dbReference type="GeneID" id="60785478"/>
<dbReference type="InterPro" id="IPR000330">
    <property type="entry name" value="SNF2_N"/>
</dbReference>
<dbReference type="AlphaFoldDB" id="A0A7T2PI71"/>
<evidence type="ECO:0000256" key="1">
    <source>
        <dbReference type="ARBA" id="ARBA00022801"/>
    </source>
</evidence>
<dbReference type="SMART" id="SM00490">
    <property type="entry name" value="HELICc"/>
    <property type="match status" value="1"/>
</dbReference>
<dbReference type="NCBIfam" id="NF041790">
    <property type="entry name" value="anti-phage_ZorD"/>
    <property type="match status" value="1"/>
</dbReference>
<evidence type="ECO:0000313" key="5">
    <source>
        <dbReference type="EMBL" id="QPR56269.1"/>
    </source>
</evidence>
<evidence type="ECO:0000313" key="6">
    <source>
        <dbReference type="Proteomes" id="UP000595101"/>
    </source>
</evidence>
<name>A0A7T2PI71_9GAMM</name>
<gene>
    <name evidence="5" type="ORF">I6G90_07690</name>
</gene>
<dbReference type="InterPro" id="IPR038718">
    <property type="entry name" value="SNF2-like_sf"/>
</dbReference>
<dbReference type="KEGG" id="aall:I6G90_07690"/>
<dbReference type="InterPro" id="IPR049730">
    <property type="entry name" value="SNF2/RAD54-like_C"/>
</dbReference>
<accession>A0A7T2PI71</accession>
<dbReference type="InterPro" id="IPR050496">
    <property type="entry name" value="SNF2_RAD54_helicase_repair"/>
</dbReference>
<feature type="domain" description="Helicase ATP-binding" evidence="3">
    <location>
        <begin position="598"/>
        <end position="781"/>
    </location>
</feature>
<dbReference type="Pfam" id="PF00271">
    <property type="entry name" value="Helicase_C"/>
    <property type="match status" value="1"/>
</dbReference>
<dbReference type="InterPro" id="IPR027417">
    <property type="entry name" value="P-loop_NTPase"/>
</dbReference>
<dbReference type="InterPro" id="IPR049660">
    <property type="entry name" value="ZorD-like_t1"/>
</dbReference>
<dbReference type="EMBL" id="CP065745">
    <property type="protein sequence ID" value="QPR56269.1"/>
    <property type="molecule type" value="Genomic_DNA"/>
</dbReference>
<dbReference type="InterPro" id="IPR001650">
    <property type="entry name" value="Helicase_C-like"/>
</dbReference>
<dbReference type="PROSITE" id="PS51194">
    <property type="entry name" value="HELICASE_CTER"/>
    <property type="match status" value="1"/>
</dbReference>
<organism evidence="5 6">
    <name type="scientific">Aeromonas allosaccharophila</name>
    <dbReference type="NCBI Taxonomy" id="656"/>
    <lineage>
        <taxon>Bacteria</taxon>
        <taxon>Pseudomonadati</taxon>
        <taxon>Pseudomonadota</taxon>
        <taxon>Gammaproteobacteria</taxon>
        <taxon>Aeromonadales</taxon>
        <taxon>Aeromonadaceae</taxon>
        <taxon>Aeromonas</taxon>
    </lineage>
</organism>
<dbReference type="PANTHER" id="PTHR45629:SF7">
    <property type="entry name" value="DNA EXCISION REPAIR PROTEIN ERCC-6-RELATED"/>
    <property type="match status" value="1"/>
</dbReference>
<dbReference type="InterPro" id="IPR014001">
    <property type="entry name" value="Helicase_ATP-bd"/>
</dbReference>
<dbReference type="GO" id="GO:0005524">
    <property type="term" value="F:ATP binding"/>
    <property type="evidence" value="ECO:0007669"/>
    <property type="project" value="InterPro"/>
</dbReference>
<dbReference type="Pfam" id="PF00176">
    <property type="entry name" value="SNF2-rel_dom"/>
    <property type="match status" value="1"/>
</dbReference>
<evidence type="ECO:0000259" key="4">
    <source>
        <dbReference type="PROSITE" id="PS51194"/>
    </source>
</evidence>
<dbReference type="GO" id="GO:0004386">
    <property type="term" value="F:helicase activity"/>
    <property type="evidence" value="ECO:0007669"/>
    <property type="project" value="UniProtKB-KW"/>
</dbReference>
<protein>
    <submittedName>
        <fullName evidence="5">DEAD/DEAH box helicase</fullName>
    </submittedName>
</protein>
<proteinExistence type="predicted"/>
<keyword evidence="2 5" id="KW-0547">Nucleotide-binding</keyword>
<dbReference type="GO" id="GO:0016787">
    <property type="term" value="F:hydrolase activity"/>
    <property type="evidence" value="ECO:0007669"/>
    <property type="project" value="UniProtKB-KW"/>
</dbReference>
<feature type="domain" description="Helicase C-terminal" evidence="4">
    <location>
        <begin position="909"/>
        <end position="1070"/>
    </location>
</feature>
<dbReference type="Proteomes" id="UP000595101">
    <property type="component" value="Chromosome"/>
</dbReference>